<evidence type="ECO:0008006" key="3">
    <source>
        <dbReference type="Google" id="ProtNLM"/>
    </source>
</evidence>
<dbReference type="InterPro" id="IPR015943">
    <property type="entry name" value="WD40/YVTN_repeat-like_dom_sf"/>
</dbReference>
<dbReference type="STRING" id="51031.W2T1I6"/>
<organism evidence="1 2">
    <name type="scientific">Necator americanus</name>
    <name type="common">Human hookworm</name>
    <dbReference type="NCBI Taxonomy" id="51031"/>
    <lineage>
        <taxon>Eukaryota</taxon>
        <taxon>Metazoa</taxon>
        <taxon>Ecdysozoa</taxon>
        <taxon>Nematoda</taxon>
        <taxon>Chromadorea</taxon>
        <taxon>Rhabditida</taxon>
        <taxon>Rhabditina</taxon>
        <taxon>Rhabditomorpha</taxon>
        <taxon>Strongyloidea</taxon>
        <taxon>Ancylostomatidae</taxon>
        <taxon>Bunostominae</taxon>
        <taxon>Necator</taxon>
    </lineage>
</organism>
<name>W2T1I6_NECAM</name>
<evidence type="ECO:0000313" key="2">
    <source>
        <dbReference type="Proteomes" id="UP000053676"/>
    </source>
</evidence>
<dbReference type="AlphaFoldDB" id="W2T1I6"/>
<proteinExistence type="predicted"/>
<dbReference type="Gene3D" id="2.130.10.10">
    <property type="entry name" value="YVTN repeat-like/Quinoprotein amine dehydrogenase"/>
    <property type="match status" value="1"/>
</dbReference>
<gene>
    <name evidence="1" type="ORF">NECAME_12386</name>
</gene>
<dbReference type="EMBL" id="KI660298">
    <property type="protein sequence ID" value="ETN75429.1"/>
    <property type="molecule type" value="Genomic_DNA"/>
</dbReference>
<keyword evidence="2" id="KW-1185">Reference proteome</keyword>
<reference evidence="2" key="1">
    <citation type="journal article" date="2014" name="Nat. Genet.">
        <title>Genome of the human hookworm Necator americanus.</title>
        <authorList>
            <person name="Tang Y.T."/>
            <person name="Gao X."/>
            <person name="Rosa B.A."/>
            <person name="Abubucker S."/>
            <person name="Hallsworth-Pepin K."/>
            <person name="Martin J."/>
            <person name="Tyagi R."/>
            <person name="Heizer E."/>
            <person name="Zhang X."/>
            <person name="Bhonagiri-Palsikar V."/>
            <person name="Minx P."/>
            <person name="Warren W.C."/>
            <person name="Wang Q."/>
            <person name="Zhan B."/>
            <person name="Hotez P.J."/>
            <person name="Sternberg P.W."/>
            <person name="Dougall A."/>
            <person name="Gaze S.T."/>
            <person name="Mulvenna J."/>
            <person name="Sotillo J."/>
            <person name="Ranganathan S."/>
            <person name="Rabelo E.M."/>
            <person name="Wilson R.K."/>
            <person name="Felgner P.L."/>
            <person name="Bethony J."/>
            <person name="Hawdon J.M."/>
            <person name="Gasser R.B."/>
            <person name="Loukas A."/>
            <person name="Mitreva M."/>
        </authorList>
    </citation>
    <scope>NUCLEOTIDE SEQUENCE [LARGE SCALE GENOMIC DNA]</scope>
</reference>
<evidence type="ECO:0000313" key="1">
    <source>
        <dbReference type="EMBL" id="ETN75429.1"/>
    </source>
</evidence>
<sequence length="189" mass="21073">MDTAMGHILMLSAARHKKDPRIAVSAGNDGFVHVFDADTGEIQGSVQLQQSDKVRGITWCEVRPDLLAIQYYQHATEFRSIESGDEESTVGRLDVNLVPAWVSAAPVGASFAAGGRMATHYRLWDDVKQAWQYTVELRKNFREGNYELDDEPHSPRKLKIDLDGLTAAIEADPPRTTRDLATEFKCSQP</sequence>
<protein>
    <recommendedName>
        <fullName evidence="3">WD domain, G-beta repeat protein</fullName>
    </recommendedName>
</protein>
<dbReference type="SUPFAM" id="SSF50969">
    <property type="entry name" value="YVTN repeat-like/Quinoprotein amine dehydrogenase"/>
    <property type="match status" value="1"/>
</dbReference>
<dbReference type="Proteomes" id="UP000053676">
    <property type="component" value="Unassembled WGS sequence"/>
</dbReference>
<dbReference type="InterPro" id="IPR011044">
    <property type="entry name" value="Quino_amine_DH_bsu"/>
</dbReference>
<dbReference type="OrthoDB" id="542917at2759"/>
<accession>W2T1I6</accession>
<dbReference type="KEGG" id="nai:NECAME_12386"/>